<evidence type="ECO:0000313" key="2">
    <source>
        <dbReference type="Proteomes" id="UP000663193"/>
    </source>
</evidence>
<protein>
    <submittedName>
        <fullName evidence="1">Uncharacterized protein</fullName>
    </submittedName>
</protein>
<dbReference type="Proteomes" id="UP000663193">
    <property type="component" value="Chromosome 12"/>
</dbReference>
<evidence type="ECO:0000313" key="1">
    <source>
        <dbReference type="EMBL" id="QRD01731.1"/>
    </source>
</evidence>
<gene>
    <name evidence="1" type="ORF">JI435_439660</name>
</gene>
<name>A0A7U2I398_PHANO</name>
<dbReference type="AlphaFoldDB" id="A0A7U2I398"/>
<accession>A0A7U2I398</accession>
<proteinExistence type="predicted"/>
<keyword evidence="2" id="KW-1185">Reference proteome</keyword>
<reference evidence="2" key="1">
    <citation type="journal article" date="2021" name="BMC Genomics">
        <title>Chromosome-level genome assembly and manually-curated proteome of model necrotroph Parastagonospora nodorum Sn15 reveals a genome-wide trove of candidate effector homologs, and redundancy of virulence-related functions within an accessory chromosome.</title>
        <authorList>
            <person name="Bertazzoni S."/>
            <person name="Jones D.A.B."/>
            <person name="Phan H.T."/>
            <person name="Tan K.-C."/>
            <person name="Hane J.K."/>
        </authorList>
    </citation>
    <scope>NUCLEOTIDE SEQUENCE [LARGE SCALE GENOMIC DNA]</scope>
    <source>
        <strain evidence="2">SN15 / ATCC MYA-4574 / FGSC 10173)</strain>
    </source>
</reference>
<dbReference type="VEuPathDB" id="FungiDB:JI435_439660"/>
<organism evidence="1 2">
    <name type="scientific">Phaeosphaeria nodorum (strain SN15 / ATCC MYA-4574 / FGSC 10173)</name>
    <name type="common">Glume blotch fungus</name>
    <name type="synonym">Parastagonospora nodorum</name>
    <dbReference type="NCBI Taxonomy" id="321614"/>
    <lineage>
        <taxon>Eukaryota</taxon>
        <taxon>Fungi</taxon>
        <taxon>Dikarya</taxon>
        <taxon>Ascomycota</taxon>
        <taxon>Pezizomycotina</taxon>
        <taxon>Dothideomycetes</taxon>
        <taxon>Pleosporomycetidae</taxon>
        <taxon>Pleosporales</taxon>
        <taxon>Pleosporineae</taxon>
        <taxon>Phaeosphaeriaceae</taxon>
        <taxon>Parastagonospora</taxon>
    </lineage>
</organism>
<sequence>MLRAEEHEADTLVILDTCYASNLVERGLSGSGISRKFELLSAASIDQTTAPPGIYSFTRALIDKLRESLDKYGDRPFSTFRLTQDINLSEHRAHSPAHLWFKSVNDQSIFLAPLFNEKEKTSENALRKSKGRLTLSFDLRDSTLNRDQIKYLATKLTKAVGGRPLLGIRGINWHGITRVQHNTINPSVAVIFAVSRWKKLVHRRREERAMNSELDKGISLSEDSNRQE</sequence>
<dbReference type="OrthoDB" id="4760831at2759"/>
<dbReference type="EMBL" id="CP069034">
    <property type="protein sequence ID" value="QRD01731.1"/>
    <property type="molecule type" value="Genomic_DNA"/>
</dbReference>